<comment type="caution">
    <text evidence="11">The sequence shown here is derived from an EMBL/GenBank/DDBJ whole genome shotgun (WGS) entry which is preliminary data.</text>
</comment>
<dbReference type="GO" id="GO:0097546">
    <property type="term" value="C:ciliary base"/>
    <property type="evidence" value="ECO:0007669"/>
    <property type="project" value="TreeGrafter"/>
</dbReference>
<keyword evidence="8" id="KW-0966">Cell projection</keyword>
<dbReference type="Pfam" id="PF11527">
    <property type="entry name" value="ARL2_Bind_BART"/>
    <property type="match status" value="1"/>
</dbReference>
<dbReference type="EMBL" id="LGRX02000409">
    <property type="protein sequence ID" value="KAK3288698.1"/>
    <property type="molecule type" value="Genomic_DNA"/>
</dbReference>
<keyword evidence="7" id="KW-0969">Cilium</keyword>
<evidence type="ECO:0000256" key="8">
    <source>
        <dbReference type="ARBA" id="ARBA00023273"/>
    </source>
</evidence>
<comment type="similarity">
    <text evidence="3">Belongs to the CFAP36 family.</text>
</comment>
<evidence type="ECO:0000256" key="7">
    <source>
        <dbReference type="ARBA" id="ARBA00023069"/>
    </source>
</evidence>
<name>A0AAE0H2F6_9CHLO</name>
<accession>A0AAE0H2F6</accession>
<evidence type="ECO:0000256" key="1">
    <source>
        <dbReference type="ARBA" id="ARBA00004138"/>
    </source>
</evidence>
<evidence type="ECO:0000313" key="11">
    <source>
        <dbReference type="EMBL" id="KAK3288698.1"/>
    </source>
</evidence>
<evidence type="ECO:0000256" key="4">
    <source>
        <dbReference type="ARBA" id="ARBA00021815"/>
    </source>
</evidence>
<feature type="domain" description="BART" evidence="10">
    <location>
        <begin position="4"/>
        <end position="115"/>
    </location>
</feature>
<dbReference type="PANTHER" id="PTHR21532">
    <property type="entry name" value="PHOSPHODIESTERASE HL"/>
    <property type="match status" value="1"/>
</dbReference>
<reference evidence="11 12" key="1">
    <citation type="journal article" date="2015" name="Genome Biol. Evol.">
        <title>Comparative Genomics of a Bacterivorous Green Alga Reveals Evolutionary Causalities and Consequences of Phago-Mixotrophic Mode of Nutrition.</title>
        <authorList>
            <person name="Burns J.A."/>
            <person name="Paasch A."/>
            <person name="Narechania A."/>
            <person name="Kim E."/>
        </authorList>
    </citation>
    <scope>NUCLEOTIDE SEQUENCE [LARGE SCALE GENOMIC DNA]</scope>
    <source>
        <strain evidence="11 12">PLY_AMNH</strain>
    </source>
</reference>
<dbReference type="Gene3D" id="1.20.1520.10">
    <property type="entry name" value="ADP-ribosylation factor-like 2-binding protein, domain"/>
    <property type="match status" value="1"/>
</dbReference>
<dbReference type="PANTHER" id="PTHR21532:SF0">
    <property type="entry name" value="CILIA- AND FLAGELLA-ASSOCIATED PROTEIN 36"/>
    <property type="match status" value="1"/>
</dbReference>
<protein>
    <recommendedName>
        <fullName evidence="4">Cilia- and flagella-associated protein 36</fullName>
    </recommendedName>
    <alternativeName>
        <fullName evidence="9">Coiled-coil domain-containing protein 104</fullName>
    </alternativeName>
</protein>
<dbReference type="InterPro" id="IPR023379">
    <property type="entry name" value="BART_dom"/>
</dbReference>
<evidence type="ECO:0000313" key="12">
    <source>
        <dbReference type="Proteomes" id="UP001190700"/>
    </source>
</evidence>
<dbReference type="InterPro" id="IPR042541">
    <property type="entry name" value="BART_sf"/>
</dbReference>
<evidence type="ECO:0000256" key="9">
    <source>
        <dbReference type="ARBA" id="ARBA00031593"/>
    </source>
</evidence>
<keyword evidence="6" id="KW-0175">Coiled coil</keyword>
<evidence type="ECO:0000256" key="6">
    <source>
        <dbReference type="ARBA" id="ARBA00023054"/>
    </source>
</evidence>
<dbReference type="InterPro" id="IPR038888">
    <property type="entry name" value="CFAP36"/>
</dbReference>
<evidence type="ECO:0000259" key="10">
    <source>
        <dbReference type="Pfam" id="PF11527"/>
    </source>
</evidence>
<evidence type="ECO:0000256" key="5">
    <source>
        <dbReference type="ARBA" id="ARBA00022490"/>
    </source>
</evidence>
<proteinExistence type="inferred from homology"/>
<gene>
    <name evidence="11" type="ORF">CYMTET_3834</name>
</gene>
<dbReference type="AlphaFoldDB" id="A0AAE0H2F6"/>
<evidence type="ECO:0000256" key="3">
    <source>
        <dbReference type="ARBA" id="ARBA00007460"/>
    </source>
</evidence>
<sequence>MSSDEELFGKVEEFFFGNDEFANTLEAFCLENCAIFTEDEEQKLEYTVVYSKYQELFEKLIEDFLKANDCTLERFHSICKAASESQDEEKLSFVNLLVMSMDYDVFLMEMQRMAEAKRSA</sequence>
<dbReference type="GO" id="GO:0005930">
    <property type="term" value="C:axoneme"/>
    <property type="evidence" value="ECO:0007669"/>
    <property type="project" value="TreeGrafter"/>
</dbReference>
<comment type="subcellular location">
    <subcellularLocation>
        <location evidence="1">Cell projection</location>
        <location evidence="1">Cilium</location>
    </subcellularLocation>
    <subcellularLocation>
        <location evidence="2">Cytoplasm</location>
    </subcellularLocation>
</comment>
<organism evidence="11 12">
    <name type="scientific">Cymbomonas tetramitiformis</name>
    <dbReference type="NCBI Taxonomy" id="36881"/>
    <lineage>
        <taxon>Eukaryota</taxon>
        <taxon>Viridiplantae</taxon>
        <taxon>Chlorophyta</taxon>
        <taxon>Pyramimonadophyceae</taxon>
        <taxon>Pyramimonadales</taxon>
        <taxon>Pyramimonadaceae</taxon>
        <taxon>Cymbomonas</taxon>
    </lineage>
</organism>
<keyword evidence="5" id="KW-0963">Cytoplasm</keyword>
<keyword evidence="12" id="KW-1185">Reference proteome</keyword>
<dbReference type="Proteomes" id="UP001190700">
    <property type="component" value="Unassembled WGS sequence"/>
</dbReference>
<evidence type="ECO:0000256" key="2">
    <source>
        <dbReference type="ARBA" id="ARBA00004496"/>
    </source>
</evidence>